<dbReference type="InterPro" id="IPR013320">
    <property type="entry name" value="ConA-like_dom_sf"/>
</dbReference>
<dbReference type="PANTHER" id="PTHR42812:SF2">
    <property type="entry name" value="XYLOSIDASE_ARABINOSIDASE"/>
    <property type="match status" value="1"/>
</dbReference>
<dbReference type="PANTHER" id="PTHR42812">
    <property type="entry name" value="BETA-XYLOSIDASE"/>
    <property type="match status" value="1"/>
</dbReference>
<evidence type="ECO:0000256" key="2">
    <source>
        <dbReference type="ARBA" id="ARBA00022801"/>
    </source>
</evidence>
<protein>
    <submittedName>
        <fullName evidence="6">Family 43 glycosylhydrolase</fullName>
    </submittedName>
</protein>
<keyword evidence="7" id="KW-1185">Reference proteome</keyword>
<evidence type="ECO:0000256" key="1">
    <source>
        <dbReference type="ARBA" id="ARBA00009865"/>
    </source>
</evidence>
<evidence type="ECO:0000259" key="5">
    <source>
        <dbReference type="Pfam" id="PF17851"/>
    </source>
</evidence>
<dbReference type="InterPro" id="IPR051795">
    <property type="entry name" value="Glycosyl_Hydrlase_43"/>
</dbReference>
<dbReference type="InterPro" id="IPR006710">
    <property type="entry name" value="Glyco_hydro_43"/>
</dbReference>
<dbReference type="Pfam" id="PF17851">
    <property type="entry name" value="GH43_C2"/>
    <property type="match status" value="1"/>
</dbReference>
<name>A0ABY4ZQN2_9CAUL</name>
<dbReference type="Pfam" id="PF04616">
    <property type="entry name" value="Glyco_hydro_43"/>
    <property type="match status" value="1"/>
</dbReference>
<dbReference type="Proteomes" id="UP001057520">
    <property type="component" value="Chromosome"/>
</dbReference>
<dbReference type="CDD" id="cd09002">
    <property type="entry name" value="GH43_XYL-like"/>
    <property type="match status" value="1"/>
</dbReference>
<gene>
    <name evidence="6" type="ORF">MZV50_21475</name>
</gene>
<evidence type="ECO:0000256" key="4">
    <source>
        <dbReference type="RuleBase" id="RU361187"/>
    </source>
</evidence>
<dbReference type="PROSITE" id="PS51318">
    <property type="entry name" value="TAT"/>
    <property type="match status" value="1"/>
</dbReference>
<dbReference type="InterPro" id="IPR041542">
    <property type="entry name" value="GH43_C2"/>
</dbReference>
<proteinExistence type="inferred from homology"/>
<dbReference type="SUPFAM" id="SSF75005">
    <property type="entry name" value="Arabinanase/levansucrase/invertase"/>
    <property type="match status" value="1"/>
</dbReference>
<feature type="domain" description="Beta-xylosidase C-terminal Concanavalin A-like" evidence="5">
    <location>
        <begin position="361"/>
        <end position="538"/>
    </location>
</feature>
<sequence length="541" mass="59588">MVDINRRGALGALLTGAGVAAVPAASEASGQMGLLPAKDTNGPTWTKGVEGQRKADLGDGTFLNPILAGDHPDPSILKDGADYYMTHSSFDAYPGLLIWHSKDLVNWTPVTTTLKTNVGSIWAPELCKHKGRYYIYLPAKQPNNNTSYVIWADRIEGPWSEPIDLKLPRYIDPGHVVDETGERWLFLSGGDRIKLAPDGLSTVGQPEHVYNPWRYPDTWDVEGFSPEGPKVMRKGEYFYLVTAVGGTAGPPTGHMVIVARAKSLAGPWEDHPRNPVVRTVDNSEKWWSRGHATLVEGPTPGDWWTVYHGYENGYYTLGRQTLLAPVTWTADGWFEVGGGDLSKPIKKPKGGEPGPHGMALSDDFTSDKYGVQWNFFDPKPGEHERLSRANGVLTLKGAGEAPSSGAPLIFVNGDQAYEIECEIEVDPETRAGLILFYDRQLYAGLGFDQKNFVTHQYGIERGRPANPHGAKLLMKLINTRHIVSFHTSGDGGKTWKRFDRGMEVSGYHHNVRGGFLMLKPGIYAAGKGSARFRNFKYRALA</sequence>
<accession>A0ABY4ZQN2</accession>
<organism evidence="6 7">
    <name type="scientific">Caulobacter segnis</name>
    <dbReference type="NCBI Taxonomy" id="88688"/>
    <lineage>
        <taxon>Bacteria</taxon>
        <taxon>Pseudomonadati</taxon>
        <taxon>Pseudomonadota</taxon>
        <taxon>Alphaproteobacteria</taxon>
        <taxon>Caulobacterales</taxon>
        <taxon>Caulobacteraceae</taxon>
        <taxon>Caulobacter</taxon>
    </lineage>
</organism>
<evidence type="ECO:0000313" key="6">
    <source>
        <dbReference type="EMBL" id="USQ95102.1"/>
    </source>
</evidence>
<evidence type="ECO:0000256" key="3">
    <source>
        <dbReference type="ARBA" id="ARBA00023295"/>
    </source>
</evidence>
<dbReference type="InterPro" id="IPR006311">
    <property type="entry name" value="TAT_signal"/>
</dbReference>
<dbReference type="Gene3D" id="2.115.10.20">
    <property type="entry name" value="Glycosyl hydrolase domain, family 43"/>
    <property type="match status" value="1"/>
</dbReference>
<dbReference type="SUPFAM" id="SSF49899">
    <property type="entry name" value="Concanavalin A-like lectins/glucanases"/>
    <property type="match status" value="1"/>
</dbReference>
<evidence type="ECO:0000313" key="7">
    <source>
        <dbReference type="Proteomes" id="UP001057520"/>
    </source>
</evidence>
<comment type="similarity">
    <text evidence="1 4">Belongs to the glycosyl hydrolase 43 family.</text>
</comment>
<dbReference type="InterPro" id="IPR023296">
    <property type="entry name" value="Glyco_hydro_beta-prop_sf"/>
</dbReference>
<dbReference type="EMBL" id="CP096040">
    <property type="protein sequence ID" value="USQ95102.1"/>
    <property type="molecule type" value="Genomic_DNA"/>
</dbReference>
<dbReference type="Gene3D" id="2.60.120.200">
    <property type="match status" value="1"/>
</dbReference>
<keyword evidence="3 4" id="KW-0326">Glycosidase</keyword>
<reference evidence="6 7" key="1">
    <citation type="submission" date="2022-04" db="EMBL/GenBank/DDBJ databases">
        <title>Genome sequence of soybean root-associated Caulobacter segnis RL271.</title>
        <authorList>
            <person name="Longley R."/>
            <person name="Bonito G."/>
            <person name="Trigodet F."/>
            <person name="Crosson S."/>
            <person name="Fiebig A."/>
        </authorList>
    </citation>
    <scope>NUCLEOTIDE SEQUENCE [LARGE SCALE GENOMIC DNA]</scope>
    <source>
        <strain evidence="6 7">RL271</strain>
    </source>
</reference>
<keyword evidence="2 4" id="KW-0378">Hydrolase</keyword>